<evidence type="ECO:0000256" key="8">
    <source>
        <dbReference type="ARBA" id="ARBA00023242"/>
    </source>
</evidence>
<dbReference type="GeneID" id="5001780"/>
<dbReference type="Pfam" id="PF25507">
    <property type="entry name" value="OB_POT1A"/>
    <property type="match status" value="1"/>
</dbReference>
<dbReference type="eggNOG" id="KOG4757">
    <property type="taxonomic scope" value="Eukaryota"/>
</dbReference>
<dbReference type="KEGG" id="olu:OSTLU_92775"/>
<dbReference type="GO" id="GO:0098505">
    <property type="term" value="F:G-rich strand telomeric DNA binding"/>
    <property type="evidence" value="ECO:0007669"/>
    <property type="project" value="TreeGrafter"/>
</dbReference>
<dbReference type="InterPro" id="IPR011564">
    <property type="entry name" value="Telomer_end-bd_POT1/Cdc13"/>
</dbReference>
<accession>A4RXS7</accession>
<evidence type="ECO:0000256" key="3">
    <source>
        <dbReference type="ARBA" id="ARBA00008442"/>
    </source>
</evidence>
<dbReference type="GO" id="GO:0000783">
    <property type="term" value="C:nuclear telomere cap complex"/>
    <property type="evidence" value="ECO:0007669"/>
    <property type="project" value="TreeGrafter"/>
</dbReference>
<comment type="subcellular location">
    <subcellularLocation>
        <location evidence="2">Chromosome</location>
        <location evidence="2">Telomere</location>
    </subcellularLocation>
    <subcellularLocation>
        <location evidence="1">Nucleus</location>
    </subcellularLocation>
</comment>
<evidence type="ECO:0000256" key="6">
    <source>
        <dbReference type="ARBA" id="ARBA00022895"/>
    </source>
</evidence>
<name>A4RXS7_OSTLU</name>
<dbReference type="InterPro" id="IPR012340">
    <property type="entry name" value="NA-bd_OB-fold"/>
</dbReference>
<reference evidence="10 11" key="1">
    <citation type="journal article" date="2007" name="Proc. Natl. Acad. Sci. U.S.A.">
        <title>The tiny eukaryote Ostreococcus provides genomic insights into the paradox of plankton speciation.</title>
        <authorList>
            <person name="Palenik B."/>
            <person name="Grimwood J."/>
            <person name="Aerts A."/>
            <person name="Rouze P."/>
            <person name="Salamov A."/>
            <person name="Putnam N."/>
            <person name="Dupont C."/>
            <person name="Jorgensen R."/>
            <person name="Derelle E."/>
            <person name="Rombauts S."/>
            <person name="Zhou K."/>
            <person name="Otillar R."/>
            <person name="Merchant S.S."/>
            <person name="Podell S."/>
            <person name="Gaasterland T."/>
            <person name="Napoli C."/>
            <person name="Gendler K."/>
            <person name="Manuell A."/>
            <person name="Tai V."/>
            <person name="Vallon O."/>
            <person name="Piganeau G."/>
            <person name="Jancek S."/>
            <person name="Heijde M."/>
            <person name="Jabbari K."/>
            <person name="Bowler C."/>
            <person name="Lohr M."/>
            <person name="Robbens S."/>
            <person name="Werner G."/>
            <person name="Dubchak I."/>
            <person name="Pazour G.J."/>
            <person name="Ren Q."/>
            <person name="Paulsen I."/>
            <person name="Delwiche C."/>
            <person name="Schmutz J."/>
            <person name="Rokhsar D."/>
            <person name="Van de Peer Y."/>
            <person name="Moreau H."/>
            <person name="Grigoriev I.V."/>
        </authorList>
    </citation>
    <scope>NUCLEOTIDE SEQUENCE [LARGE SCALE GENOMIC DNA]</scope>
    <source>
        <strain evidence="10 11">CCE9901</strain>
    </source>
</reference>
<dbReference type="GO" id="GO:0016233">
    <property type="term" value="P:telomere capping"/>
    <property type="evidence" value="ECO:0007669"/>
    <property type="project" value="TreeGrafter"/>
</dbReference>
<dbReference type="Pfam" id="PF16686">
    <property type="entry name" value="POT1PC"/>
    <property type="match status" value="1"/>
</dbReference>
<dbReference type="CDD" id="cd04497">
    <property type="entry name" value="hPOT1_OB1_like"/>
    <property type="match status" value="1"/>
</dbReference>
<evidence type="ECO:0000256" key="4">
    <source>
        <dbReference type="ARBA" id="ARBA00015253"/>
    </source>
</evidence>
<keyword evidence="11" id="KW-1185">Reference proteome</keyword>
<organism evidence="10 11">
    <name type="scientific">Ostreococcus lucimarinus (strain CCE9901)</name>
    <dbReference type="NCBI Taxonomy" id="436017"/>
    <lineage>
        <taxon>Eukaryota</taxon>
        <taxon>Viridiplantae</taxon>
        <taxon>Chlorophyta</taxon>
        <taxon>Mamiellophyceae</taxon>
        <taxon>Mamiellales</taxon>
        <taxon>Bathycoccaceae</taxon>
        <taxon>Ostreococcus</taxon>
    </lineage>
</organism>
<protein>
    <recommendedName>
        <fullName evidence="4">Protection of telomeres protein 1</fullName>
    </recommendedName>
</protein>
<dbReference type="Gene3D" id="2.40.50.140">
    <property type="entry name" value="Nucleic acid-binding proteins"/>
    <property type="match status" value="2"/>
</dbReference>
<dbReference type="HOGENOM" id="CLU_020958_0_1_1"/>
<dbReference type="OMA" id="WNPIARC"/>
<evidence type="ECO:0000313" key="11">
    <source>
        <dbReference type="Proteomes" id="UP000001568"/>
    </source>
</evidence>
<dbReference type="GO" id="GO:0010521">
    <property type="term" value="F:telomerase inhibitor activity"/>
    <property type="evidence" value="ECO:0007669"/>
    <property type="project" value="TreeGrafter"/>
</dbReference>
<dbReference type="Proteomes" id="UP000001568">
    <property type="component" value="Chromosome 5"/>
</dbReference>
<evidence type="ECO:0000259" key="9">
    <source>
        <dbReference type="SMART" id="SM00976"/>
    </source>
</evidence>
<dbReference type="RefSeq" id="XP_001417808.1">
    <property type="nucleotide sequence ID" value="XM_001417771.1"/>
</dbReference>
<keyword evidence="8" id="KW-0539">Nucleus</keyword>
<keyword evidence="5" id="KW-0158">Chromosome</keyword>
<evidence type="ECO:0000256" key="2">
    <source>
        <dbReference type="ARBA" id="ARBA00004574"/>
    </source>
</evidence>
<dbReference type="OrthoDB" id="2186770at2759"/>
<dbReference type="AlphaFoldDB" id="A4RXS7"/>
<evidence type="ECO:0000256" key="5">
    <source>
        <dbReference type="ARBA" id="ARBA00022454"/>
    </source>
</evidence>
<keyword evidence="7" id="KW-0238">DNA-binding</keyword>
<gene>
    <name evidence="10" type="ORF">OSTLU_92775</name>
</gene>
<dbReference type="PANTHER" id="PTHR14513">
    <property type="entry name" value="PROTECTION OF TELOMERES 1"/>
    <property type="match status" value="1"/>
</dbReference>
<dbReference type="PANTHER" id="PTHR14513:SF0">
    <property type="entry name" value="PROTECTION OF TELOMERES PROTEIN 1"/>
    <property type="match status" value="1"/>
</dbReference>
<feature type="domain" description="Telomeric single stranded DNA binding POT1/Cdc13" evidence="9">
    <location>
        <begin position="14"/>
        <end position="168"/>
    </location>
</feature>
<comment type="similarity">
    <text evidence="3">Belongs to the telombin family.</text>
</comment>
<dbReference type="InterPro" id="IPR057620">
    <property type="entry name" value="POT1A/B-like_OB"/>
</dbReference>
<proteinExistence type="inferred from homology"/>
<keyword evidence="6" id="KW-0779">Telomere</keyword>
<dbReference type="SMART" id="SM00976">
    <property type="entry name" value="Telo_bind"/>
    <property type="match status" value="1"/>
</dbReference>
<dbReference type="Pfam" id="PF02765">
    <property type="entry name" value="POT1"/>
    <property type="match status" value="1"/>
</dbReference>
<evidence type="ECO:0000256" key="7">
    <source>
        <dbReference type="ARBA" id="ARBA00023125"/>
    </source>
</evidence>
<dbReference type="GO" id="GO:0032210">
    <property type="term" value="P:regulation of telomere maintenance via telomerase"/>
    <property type="evidence" value="ECO:0007669"/>
    <property type="project" value="TreeGrafter"/>
</dbReference>
<sequence length="519" mass="58963">MPDYAYKTCAEMWHDRARELGAEKQYVNVYGIVKDATAVSKTRGSDSKMTLKIYDETTTTDAVVYGSADDLETVPSELSLTFFDQNPYELPRPADGDVIRIHRVQAQTFQGRPQFIAKTGSMMSYGHSKTAWCLFSGRDDSETPYAQSSVNLTPADLKRVQELRRYAKRATSMPFLNEFNGASGQSKQRRLCEIKQEEFFDLYCLILDAHFVEGTDGSYVMLVWDGTDAPPLPPSMTTSLSQQREEMRLDETDFELESALDKRQFYAHGFDFRGQDAVPENEINSTVPLIGSALPVFMHGAKLDMDEVPQPGEWVKIRNLNTQVVRGQLQGFVRRETAFIRNKQPLPAIMEAYRLRKQQNLVSSWGAPGHSTTITVTKHPNMRYSTIREMLMTKPPMRHKLRVIVRGFSPDIVEMCQLAKGSKKYEFGCRFRVIDGTDSVDVNLYGDEAAQFFHNVTPTDLSKPSTARERLTNMMAKLTVHESVEESAPWIDLCVMQYIVRSKKSSKRVFQVFSTSMIA</sequence>
<dbReference type="EMBL" id="CP000585">
    <property type="protein sequence ID" value="ABO96101.1"/>
    <property type="molecule type" value="Genomic_DNA"/>
</dbReference>
<dbReference type="InterPro" id="IPR032042">
    <property type="entry name" value="POT1PC"/>
</dbReference>
<dbReference type="Gramene" id="ABO96101">
    <property type="protein sequence ID" value="ABO96101"/>
    <property type="gene ID" value="OSTLU_92775"/>
</dbReference>
<dbReference type="SUPFAM" id="SSF50249">
    <property type="entry name" value="Nucleic acid-binding proteins"/>
    <property type="match status" value="2"/>
</dbReference>
<evidence type="ECO:0000256" key="1">
    <source>
        <dbReference type="ARBA" id="ARBA00004123"/>
    </source>
</evidence>
<evidence type="ECO:0000313" key="10">
    <source>
        <dbReference type="EMBL" id="ABO96101.1"/>
    </source>
</evidence>
<dbReference type="InterPro" id="IPR028389">
    <property type="entry name" value="POT1"/>
</dbReference>